<gene>
    <name evidence="1" type="ORF">IPOD504_LOCUS7201</name>
</gene>
<keyword evidence="2" id="KW-1185">Reference proteome</keyword>
<dbReference type="EMBL" id="OW152814">
    <property type="protein sequence ID" value="CAH2050048.1"/>
    <property type="molecule type" value="Genomic_DNA"/>
</dbReference>
<sequence>MKKHCIPCGPGKRALLLEEQRLLPTIDRCTAAVTKIYGIKYRGPIPQCSAKSLTSKRHACGEVRPNDQFNNQKAGLLWNSRLLDDVEDELVYAANLIADHGSDVALCVYDAALKV</sequence>
<accession>A0ABN8IBE6</accession>
<reference evidence="1" key="1">
    <citation type="submission" date="2022-03" db="EMBL/GenBank/DDBJ databases">
        <authorList>
            <person name="Martin H S."/>
        </authorList>
    </citation>
    <scope>NUCLEOTIDE SEQUENCE</scope>
</reference>
<proteinExistence type="predicted"/>
<protein>
    <submittedName>
        <fullName evidence="1">Uncharacterized protein</fullName>
    </submittedName>
</protein>
<feature type="non-terminal residue" evidence="1">
    <location>
        <position position="115"/>
    </location>
</feature>
<evidence type="ECO:0000313" key="2">
    <source>
        <dbReference type="Proteomes" id="UP000837857"/>
    </source>
</evidence>
<name>A0ABN8IBE6_9NEOP</name>
<organism evidence="1 2">
    <name type="scientific">Iphiclides podalirius</name>
    <name type="common">scarce swallowtail</name>
    <dbReference type="NCBI Taxonomy" id="110791"/>
    <lineage>
        <taxon>Eukaryota</taxon>
        <taxon>Metazoa</taxon>
        <taxon>Ecdysozoa</taxon>
        <taxon>Arthropoda</taxon>
        <taxon>Hexapoda</taxon>
        <taxon>Insecta</taxon>
        <taxon>Pterygota</taxon>
        <taxon>Neoptera</taxon>
        <taxon>Endopterygota</taxon>
        <taxon>Lepidoptera</taxon>
        <taxon>Glossata</taxon>
        <taxon>Ditrysia</taxon>
        <taxon>Papilionoidea</taxon>
        <taxon>Papilionidae</taxon>
        <taxon>Papilioninae</taxon>
        <taxon>Iphiclides</taxon>
    </lineage>
</organism>
<dbReference type="Proteomes" id="UP000837857">
    <property type="component" value="Chromosome 2"/>
</dbReference>
<evidence type="ECO:0000313" key="1">
    <source>
        <dbReference type="EMBL" id="CAH2050048.1"/>
    </source>
</evidence>